<comment type="caution">
    <text evidence="1">The sequence shown here is derived from an EMBL/GenBank/DDBJ whole genome shotgun (WGS) entry which is preliminary data.</text>
</comment>
<keyword evidence="2" id="KW-1185">Reference proteome</keyword>
<dbReference type="AlphaFoldDB" id="A0AA36H885"/>
<evidence type="ECO:0000313" key="1">
    <source>
        <dbReference type="EMBL" id="CAJ0605803.1"/>
    </source>
</evidence>
<sequence>MKASVIIILSLLSLALTFDLAQSHPLSDSLIDDKSEEVDTQRSIRQKRQFYAYGVPALAAYHSVAYPSYLRVYHPGYVYL</sequence>
<organism evidence="1 2">
    <name type="scientific">Cylicocyclus nassatus</name>
    <name type="common">Nematode worm</name>
    <dbReference type="NCBI Taxonomy" id="53992"/>
    <lineage>
        <taxon>Eukaryota</taxon>
        <taxon>Metazoa</taxon>
        <taxon>Ecdysozoa</taxon>
        <taxon>Nematoda</taxon>
        <taxon>Chromadorea</taxon>
        <taxon>Rhabditida</taxon>
        <taxon>Rhabditina</taxon>
        <taxon>Rhabditomorpha</taxon>
        <taxon>Strongyloidea</taxon>
        <taxon>Strongylidae</taxon>
        <taxon>Cylicocyclus</taxon>
    </lineage>
</organism>
<name>A0AA36H885_CYLNA</name>
<protein>
    <submittedName>
        <fullName evidence="1">Uncharacterized protein</fullName>
    </submittedName>
</protein>
<evidence type="ECO:0000313" key="2">
    <source>
        <dbReference type="Proteomes" id="UP001176961"/>
    </source>
</evidence>
<dbReference type="EMBL" id="CATQJL010000316">
    <property type="protein sequence ID" value="CAJ0605803.1"/>
    <property type="molecule type" value="Genomic_DNA"/>
</dbReference>
<proteinExistence type="predicted"/>
<gene>
    <name evidence="1" type="ORF">CYNAS_LOCUS17786</name>
</gene>
<accession>A0AA36H885</accession>
<dbReference type="Proteomes" id="UP001176961">
    <property type="component" value="Unassembled WGS sequence"/>
</dbReference>
<reference evidence="1" key="1">
    <citation type="submission" date="2023-07" db="EMBL/GenBank/DDBJ databases">
        <authorList>
            <consortium name="CYATHOMIX"/>
        </authorList>
    </citation>
    <scope>NUCLEOTIDE SEQUENCE</scope>
    <source>
        <strain evidence="1">N/A</strain>
    </source>
</reference>